<dbReference type="AlphaFoldDB" id="A0A367IJ34"/>
<evidence type="ECO:0000256" key="6">
    <source>
        <dbReference type="SAM" id="Phobius"/>
    </source>
</evidence>
<accession>A0A367IJ34</accession>
<evidence type="ECO:0000313" key="7">
    <source>
        <dbReference type="EMBL" id="RCH77636.1"/>
    </source>
</evidence>
<comment type="caution">
    <text evidence="7">The sequence shown here is derived from an EMBL/GenBank/DDBJ whole genome shotgun (WGS) entry which is preliminary data.</text>
</comment>
<keyword evidence="5 6" id="KW-0472">Membrane</keyword>
<feature type="non-terminal residue" evidence="7">
    <location>
        <position position="289"/>
    </location>
</feature>
<feature type="transmembrane region" description="Helical" evidence="6">
    <location>
        <begin position="266"/>
        <end position="285"/>
    </location>
</feature>
<feature type="transmembrane region" description="Helical" evidence="6">
    <location>
        <begin position="64"/>
        <end position="84"/>
    </location>
</feature>
<feature type="transmembrane region" description="Helical" evidence="6">
    <location>
        <begin position="32"/>
        <end position="52"/>
    </location>
</feature>
<keyword evidence="4 6" id="KW-1133">Transmembrane helix</keyword>
<dbReference type="PANTHER" id="PTHR10383:SF9">
    <property type="entry name" value="SERINE INCORPORATOR, ISOFORM F"/>
    <property type="match status" value="1"/>
</dbReference>
<evidence type="ECO:0008006" key="9">
    <source>
        <dbReference type="Google" id="ProtNLM"/>
    </source>
</evidence>
<keyword evidence="3 6" id="KW-0812">Transmembrane</keyword>
<dbReference type="EMBL" id="PJQM01007867">
    <property type="protein sequence ID" value="RCH77636.1"/>
    <property type="molecule type" value="Genomic_DNA"/>
</dbReference>
<dbReference type="OrthoDB" id="5963193at2759"/>
<evidence type="ECO:0000256" key="4">
    <source>
        <dbReference type="ARBA" id="ARBA00022989"/>
    </source>
</evidence>
<dbReference type="Proteomes" id="UP000253551">
    <property type="component" value="Unassembled WGS sequence"/>
</dbReference>
<dbReference type="Pfam" id="PF03348">
    <property type="entry name" value="Serinc"/>
    <property type="match status" value="1"/>
</dbReference>
<organism evidence="7 8">
    <name type="scientific">Rhizopus stolonifer</name>
    <name type="common">Rhizopus nigricans</name>
    <dbReference type="NCBI Taxonomy" id="4846"/>
    <lineage>
        <taxon>Eukaryota</taxon>
        <taxon>Fungi</taxon>
        <taxon>Fungi incertae sedis</taxon>
        <taxon>Mucoromycota</taxon>
        <taxon>Mucoromycotina</taxon>
        <taxon>Mucoromycetes</taxon>
        <taxon>Mucorales</taxon>
        <taxon>Mucorineae</taxon>
        <taxon>Rhizopodaceae</taxon>
        <taxon>Rhizopus</taxon>
    </lineage>
</organism>
<evidence type="ECO:0000256" key="3">
    <source>
        <dbReference type="ARBA" id="ARBA00022692"/>
    </source>
</evidence>
<keyword evidence="8" id="KW-1185">Reference proteome</keyword>
<feature type="transmembrane region" description="Helical" evidence="6">
    <location>
        <begin position="7"/>
        <end position="26"/>
    </location>
</feature>
<dbReference type="GO" id="GO:0016020">
    <property type="term" value="C:membrane"/>
    <property type="evidence" value="ECO:0007669"/>
    <property type="project" value="UniProtKB-SubCell"/>
</dbReference>
<dbReference type="PANTHER" id="PTHR10383">
    <property type="entry name" value="SERINE INCORPORATOR"/>
    <property type="match status" value="1"/>
</dbReference>
<gene>
    <name evidence="7" type="ORF">CU098_003650</name>
</gene>
<evidence type="ECO:0000256" key="2">
    <source>
        <dbReference type="ARBA" id="ARBA00006665"/>
    </source>
</evidence>
<comment type="subcellular location">
    <subcellularLocation>
        <location evidence="1">Membrane</location>
        <topology evidence="1">Multi-pass membrane protein</topology>
    </subcellularLocation>
</comment>
<proteinExistence type="inferred from homology"/>
<reference evidence="7 8" key="1">
    <citation type="journal article" date="2018" name="G3 (Bethesda)">
        <title>Phylogenetic and Phylogenomic Definition of Rhizopus Species.</title>
        <authorList>
            <person name="Gryganskyi A.P."/>
            <person name="Golan J."/>
            <person name="Dolatabadi S."/>
            <person name="Mondo S."/>
            <person name="Robb S."/>
            <person name="Idnurm A."/>
            <person name="Muszewska A."/>
            <person name="Steczkiewicz K."/>
            <person name="Masonjones S."/>
            <person name="Liao H.L."/>
            <person name="Gajdeczka M.T."/>
            <person name="Anike F."/>
            <person name="Vuek A."/>
            <person name="Anishchenko I.M."/>
            <person name="Voigt K."/>
            <person name="de Hoog G.S."/>
            <person name="Smith M.E."/>
            <person name="Heitman J."/>
            <person name="Vilgalys R."/>
            <person name="Stajich J.E."/>
        </authorList>
    </citation>
    <scope>NUCLEOTIDE SEQUENCE [LARGE SCALE GENOMIC DNA]</scope>
    <source>
        <strain evidence="7 8">LSU 92-RS-03</strain>
    </source>
</reference>
<evidence type="ECO:0000256" key="1">
    <source>
        <dbReference type="ARBA" id="ARBA00004141"/>
    </source>
</evidence>
<evidence type="ECO:0000256" key="5">
    <source>
        <dbReference type="ARBA" id="ARBA00023136"/>
    </source>
</evidence>
<feature type="transmembrane region" description="Helical" evidence="6">
    <location>
        <begin position="104"/>
        <end position="121"/>
    </location>
</feature>
<feature type="transmembrane region" description="Helical" evidence="6">
    <location>
        <begin position="211"/>
        <end position="232"/>
    </location>
</feature>
<sequence>MIIIGGTLLMFAGAITLTGIMYGFFATNGCSLNQFFVTLNFILCLLVTIICVSPKIQEANHKSGLSQASIVVIYCTYLVLSAVANEPNDKECNPLRKSIGPQTTSVVLGAIFTFLAVAYSTSRAATQDGAFISKSGRPKLNHEPSDTASAVPLMPNQVEAGAKRMSTQGSGREHLIAAVEAGALPRSVLYEDDDEDEYETDDKDDEKYGSVYNYSFFHFVFAIAAMYISMVLTNWNTIRFEDTLGNDGGDLVRIGQSYTAVWVKVVSGWICHLIYIWSLVAPILMPDRF</sequence>
<comment type="similarity">
    <text evidence="2">Belongs to the TDE1 family.</text>
</comment>
<evidence type="ECO:0000313" key="8">
    <source>
        <dbReference type="Proteomes" id="UP000253551"/>
    </source>
</evidence>
<name>A0A367IJ34_RHIST</name>
<protein>
    <recommendedName>
        <fullName evidence="9">Membrane protein tms1</fullName>
    </recommendedName>
</protein>
<dbReference type="InterPro" id="IPR005016">
    <property type="entry name" value="TDE1/TMS"/>
</dbReference>